<reference evidence="3" key="1">
    <citation type="submission" date="2021-01" db="UniProtKB">
        <authorList>
            <consortium name="EnsemblMetazoa"/>
        </authorList>
    </citation>
    <scope>IDENTIFICATION</scope>
</reference>
<dbReference type="PROSITE" id="PS51048">
    <property type="entry name" value="SGS"/>
    <property type="match status" value="1"/>
</dbReference>
<dbReference type="InterPro" id="IPR008978">
    <property type="entry name" value="HSP20-like_chaperone"/>
</dbReference>
<feature type="region of interest" description="Disordered" evidence="1">
    <location>
        <begin position="107"/>
        <end position="132"/>
    </location>
</feature>
<dbReference type="AlphaFoldDB" id="A0A7M5WQM0"/>
<evidence type="ECO:0000313" key="4">
    <source>
        <dbReference type="Proteomes" id="UP000594262"/>
    </source>
</evidence>
<dbReference type="InterPro" id="IPR007699">
    <property type="entry name" value="SGS_dom"/>
</dbReference>
<proteinExistence type="predicted"/>
<dbReference type="RefSeq" id="XP_066932045.1">
    <property type="nucleotide sequence ID" value="XM_067075944.1"/>
</dbReference>
<feature type="compositionally biased region" description="Basic and acidic residues" evidence="1">
    <location>
        <begin position="57"/>
        <end position="68"/>
    </location>
</feature>
<dbReference type="PANTHER" id="PTHR13164">
    <property type="entry name" value="CALICYLIN BINDING PROTEIN"/>
    <property type="match status" value="1"/>
</dbReference>
<evidence type="ECO:0000259" key="2">
    <source>
        <dbReference type="PROSITE" id="PS51048"/>
    </source>
</evidence>
<dbReference type="GO" id="GO:0005634">
    <property type="term" value="C:nucleus"/>
    <property type="evidence" value="ECO:0007669"/>
    <property type="project" value="TreeGrafter"/>
</dbReference>
<dbReference type="EnsemblMetazoa" id="CLYHEMT002460.1">
    <property type="protein sequence ID" value="CLYHEMP002460.1"/>
    <property type="gene ID" value="CLYHEMG002460"/>
</dbReference>
<dbReference type="Proteomes" id="UP000594262">
    <property type="component" value="Unplaced"/>
</dbReference>
<dbReference type="CDD" id="cd06463">
    <property type="entry name" value="p23_like"/>
    <property type="match status" value="1"/>
</dbReference>
<evidence type="ECO:0000256" key="1">
    <source>
        <dbReference type="SAM" id="MobiDB-lite"/>
    </source>
</evidence>
<sequence>MKMTVRNHMDRHHVLHIQRLAHPINTTACTCKVKAGNIVIALRKAEDGQTWGGMTEAQRKDKEAKDNKFSSSTPSDANEDPQAGIMNLMKKMYDDGDDDMKRMIKKTWYESSQKQGGAGAGGMPGVPGMPGL</sequence>
<dbReference type="Gene3D" id="2.60.40.790">
    <property type="match status" value="1"/>
</dbReference>
<keyword evidence="4" id="KW-1185">Reference proteome</keyword>
<accession>A0A7M5WQM0</accession>
<dbReference type="PANTHER" id="PTHR13164:SF3">
    <property type="entry name" value="CALCYCLIN-BINDING PROTEIN"/>
    <property type="match status" value="1"/>
</dbReference>
<name>A0A7M5WQM0_9CNID</name>
<dbReference type="GeneID" id="136819703"/>
<organism evidence="3 4">
    <name type="scientific">Clytia hemisphaerica</name>
    <dbReference type="NCBI Taxonomy" id="252671"/>
    <lineage>
        <taxon>Eukaryota</taxon>
        <taxon>Metazoa</taxon>
        <taxon>Cnidaria</taxon>
        <taxon>Hydrozoa</taxon>
        <taxon>Hydroidolina</taxon>
        <taxon>Leptothecata</taxon>
        <taxon>Obeliida</taxon>
        <taxon>Clytiidae</taxon>
        <taxon>Clytia</taxon>
    </lineage>
</organism>
<evidence type="ECO:0000313" key="3">
    <source>
        <dbReference type="EnsemblMetazoa" id="CLYHEMP002460.1"/>
    </source>
</evidence>
<feature type="compositionally biased region" description="Gly residues" evidence="1">
    <location>
        <begin position="116"/>
        <end position="132"/>
    </location>
</feature>
<dbReference type="SUPFAM" id="SSF49764">
    <property type="entry name" value="HSP20-like chaperones"/>
    <property type="match status" value="1"/>
</dbReference>
<dbReference type="OrthoDB" id="164025at2759"/>
<feature type="domain" description="SGS" evidence="2">
    <location>
        <begin position="39"/>
        <end position="132"/>
    </location>
</feature>
<feature type="region of interest" description="Disordered" evidence="1">
    <location>
        <begin position="47"/>
        <end position="84"/>
    </location>
</feature>
<dbReference type="InterPro" id="IPR052289">
    <property type="entry name" value="Calcyclin-binding_UBL-bridge"/>
</dbReference>
<protein>
    <recommendedName>
        <fullName evidence="2">SGS domain-containing protein</fullName>
    </recommendedName>
</protein>